<name>A0A150X856_ROSEK</name>
<accession>A0A150X856</accession>
<dbReference type="OrthoDB" id="982428at2"/>
<dbReference type="EMBL" id="LQZQ01000045">
    <property type="protein sequence ID" value="KYG74866.1"/>
    <property type="molecule type" value="Genomic_DNA"/>
</dbReference>
<evidence type="ECO:0000256" key="1">
    <source>
        <dbReference type="SAM" id="Phobius"/>
    </source>
</evidence>
<dbReference type="Proteomes" id="UP000075583">
    <property type="component" value="Unassembled WGS sequence"/>
</dbReference>
<organism evidence="2 3">
    <name type="scientific">Roseivirga ehrenbergii (strain DSM 102268 / JCM 13514 / KCTC 12282 / NCIMB 14502 / KMM 6017)</name>
    <dbReference type="NCBI Taxonomy" id="279360"/>
    <lineage>
        <taxon>Bacteria</taxon>
        <taxon>Pseudomonadati</taxon>
        <taxon>Bacteroidota</taxon>
        <taxon>Cytophagia</taxon>
        <taxon>Cytophagales</taxon>
        <taxon>Roseivirgaceae</taxon>
        <taxon>Roseivirga</taxon>
    </lineage>
</organism>
<dbReference type="AlphaFoldDB" id="A0A150X856"/>
<sequence length="157" mass="18229">MNKSTFKLRSFLYSLFILIALVIITDFALPGKSFTDQVIKVQAERQQYYNAAQNYHYSYKLTTGQHDFSVSEDFAKTVNEGDTVNYRISRIFKEVNRYQLSEDKNMHTDSLRRYSGLILPLLVLVVMGFAYRHGRKMSALIFVMQTLTLADLAFLIM</sequence>
<keyword evidence="1" id="KW-1133">Transmembrane helix</keyword>
<keyword evidence="1" id="KW-0812">Transmembrane</keyword>
<dbReference type="RefSeq" id="WP_062592273.1">
    <property type="nucleotide sequence ID" value="NZ_LQZQ01000045.1"/>
</dbReference>
<evidence type="ECO:0000313" key="2">
    <source>
        <dbReference type="EMBL" id="KYG74866.1"/>
    </source>
</evidence>
<feature type="transmembrane region" description="Helical" evidence="1">
    <location>
        <begin position="12"/>
        <end position="29"/>
    </location>
</feature>
<feature type="transmembrane region" description="Helical" evidence="1">
    <location>
        <begin position="137"/>
        <end position="156"/>
    </location>
</feature>
<keyword evidence="1" id="KW-0472">Membrane</keyword>
<evidence type="ECO:0000313" key="3">
    <source>
        <dbReference type="Proteomes" id="UP000075583"/>
    </source>
</evidence>
<keyword evidence="3" id="KW-1185">Reference proteome</keyword>
<reference evidence="2" key="1">
    <citation type="submission" date="2016-01" db="EMBL/GenBank/DDBJ databases">
        <title>Genome sequencing of Roseivirga ehrenbergii KMM 6017.</title>
        <authorList>
            <person name="Selvaratnam C."/>
            <person name="Thevarajoo S."/>
            <person name="Goh K.M."/>
            <person name="Ee R."/>
            <person name="Chan K.-G."/>
            <person name="Chong C.S."/>
        </authorList>
    </citation>
    <scope>NUCLEOTIDE SEQUENCE [LARGE SCALE GENOMIC DNA]</scope>
    <source>
        <strain evidence="2">KMM 6017</strain>
    </source>
</reference>
<protein>
    <submittedName>
        <fullName evidence="2">Uncharacterized protein</fullName>
    </submittedName>
</protein>
<comment type="caution">
    <text evidence="2">The sequence shown here is derived from an EMBL/GenBank/DDBJ whole genome shotgun (WGS) entry which is preliminary data.</text>
</comment>
<proteinExistence type="predicted"/>
<feature type="transmembrane region" description="Helical" evidence="1">
    <location>
        <begin position="114"/>
        <end position="131"/>
    </location>
</feature>
<gene>
    <name evidence="2" type="ORF">MB14_06595</name>
</gene>